<protein>
    <submittedName>
        <fullName evidence="1">Uncharacterized protein</fullName>
    </submittedName>
</protein>
<organism evidence="1 2">
    <name type="scientific">Klebsiella phage vB_KleM_RaK2</name>
    <dbReference type="NCBI Taxonomy" id="1147094"/>
    <lineage>
        <taxon>Viruses</taxon>
        <taxon>Duplodnaviria</taxon>
        <taxon>Heunggongvirae</taxon>
        <taxon>Uroviricota</taxon>
        <taxon>Caudoviricetes</taxon>
        <taxon>Alcyoneusvirus</taxon>
        <taxon>Alcyoneusvirus RaK2</taxon>
    </lineage>
</organism>
<evidence type="ECO:0000313" key="1">
    <source>
        <dbReference type="EMBL" id="AFA44685.1"/>
    </source>
</evidence>
<gene>
    <name evidence="1" type="ORF">RaK2_00412</name>
</gene>
<dbReference type="GeneID" id="14013000"/>
<accession>H6X4L9</accession>
<evidence type="ECO:0000313" key="2">
    <source>
        <dbReference type="Proteomes" id="UP000007524"/>
    </source>
</evidence>
<dbReference type="RefSeq" id="YP_007007567.1">
    <property type="nucleotide sequence ID" value="NC_019526.1"/>
</dbReference>
<name>H6X4L9_9CAUD</name>
<sequence>MSFKRDREYIDTIIKIIKQLKSQNSDLGTSIYNEYCSFGYLCYNYNEPTLTYFYDKKDKDFEKFSTTLEVPSYDISTEEGYFQASLMYTDSQMRVMFLFVELKKNFKNDSFVIPMKLLNDNLIY</sequence>
<reference evidence="1 2" key="1">
    <citation type="journal article" date="2012" name="J. Virol.">
        <title>Genome of Klebsiella sp.-Infecting Bacteriophage vB_KleM_RaK2.</title>
        <authorList>
            <person name="Simoliunas E."/>
            <person name="Kaliniene L."/>
            <person name="Truncaite L."/>
            <person name="Klausa V."/>
            <person name="Zajanckauskaite A."/>
            <person name="Meskys R."/>
        </authorList>
    </citation>
    <scope>NUCLEOTIDE SEQUENCE [LARGE SCALE GENOMIC DNA]</scope>
</reference>
<dbReference type="KEGG" id="vg:14013000"/>
<proteinExistence type="predicted"/>
<dbReference type="EMBL" id="JQ513383">
    <property type="protein sequence ID" value="AFA44685.1"/>
    <property type="molecule type" value="Genomic_DNA"/>
</dbReference>
<keyword evidence="2" id="KW-1185">Reference proteome</keyword>
<dbReference type="Proteomes" id="UP000007524">
    <property type="component" value="Segment"/>
</dbReference>